<evidence type="ECO:0000313" key="2">
    <source>
        <dbReference type="Proteomes" id="UP000815677"/>
    </source>
</evidence>
<reference evidence="1" key="1">
    <citation type="submission" date="2014-09" db="EMBL/GenBank/DDBJ databases">
        <title>Genome sequence of the luminous mushroom Mycena chlorophos for searching fungal bioluminescence genes.</title>
        <authorList>
            <person name="Tanaka Y."/>
            <person name="Kasuga D."/>
            <person name="Oba Y."/>
            <person name="Hase S."/>
            <person name="Sato K."/>
            <person name="Oba Y."/>
            <person name="Sakakibara Y."/>
        </authorList>
    </citation>
    <scope>NUCLEOTIDE SEQUENCE</scope>
</reference>
<evidence type="ECO:0000313" key="1">
    <source>
        <dbReference type="EMBL" id="GAT44771.1"/>
    </source>
</evidence>
<dbReference type="EMBL" id="DF840172">
    <property type="protein sequence ID" value="GAT44771.1"/>
    <property type="molecule type" value="Genomic_DNA"/>
</dbReference>
<organism evidence="1 2">
    <name type="scientific">Mycena chlorophos</name>
    <name type="common">Agaric fungus</name>
    <name type="synonym">Agaricus chlorophos</name>
    <dbReference type="NCBI Taxonomy" id="658473"/>
    <lineage>
        <taxon>Eukaryota</taxon>
        <taxon>Fungi</taxon>
        <taxon>Dikarya</taxon>
        <taxon>Basidiomycota</taxon>
        <taxon>Agaricomycotina</taxon>
        <taxon>Agaricomycetes</taxon>
        <taxon>Agaricomycetidae</taxon>
        <taxon>Agaricales</taxon>
        <taxon>Marasmiineae</taxon>
        <taxon>Mycenaceae</taxon>
        <taxon>Mycena</taxon>
    </lineage>
</organism>
<protein>
    <submittedName>
        <fullName evidence="1">Uncharacterized protein</fullName>
    </submittedName>
</protein>
<dbReference type="Proteomes" id="UP000815677">
    <property type="component" value="Unassembled WGS sequence"/>
</dbReference>
<accession>A0ABQ0L4J7</accession>
<sequence length="148" mass="15953">MLLMAAPIIVCGGRESIGRVVVENLKPEIETIHFILTPEAGKVQIPTILRGDPDPSTLSSSDLGTKNYSRKPIAVIVGGAFDDADVAAIMDAARGIHPVPWLKADKSVPMPPVGSEYAVATARRIKERLAGLERDGELKVEEDRIILF</sequence>
<gene>
    <name evidence="1" type="ORF">MCHLO_02381</name>
</gene>
<keyword evidence="2" id="KW-1185">Reference proteome</keyword>
<name>A0ABQ0L4J7_MYCCL</name>
<proteinExistence type="predicted"/>